<gene>
    <name evidence="2" type="ORF">PHMEG_0009444</name>
</gene>
<keyword evidence="3" id="KW-1185">Reference proteome</keyword>
<protein>
    <submittedName>
        <fullName evidence="2">Sedoheptulokinase</fullName>
    </submittedName>
</protein>
<evidence type="ECO:0000313" key="2">
    <source>
        <dbReference type="EMBL" id="OWZ16720.1"/>
    </source>
</evidence>
<evidence type="ECO:0000259" key="1">
    <source>
        <dbReference type="Pfam" id="PF20783"/>
    </source>
</evidence>
<sequence length="181" mass="20986">MNDEELSKLLNFLTEKTSRERSSRTKPDRDAMALAHVDMGNHVEPVPRKGFTRWPNWSAAFDAYCKTSRLAFRVRTFKTVQEYNWMHDVNLDEERFYNSFVNYRCIPSVFQKSRGGGKQHVGPNYTGCRARFDLKGAGISAAREASRHRLVVMNEFHLHNHPSGLHFGVKDFPRTALLRIQ</sequence>
<dbReference type="GO" id="GO:0016301">
    <property type="term" value="F:kinase activity"/>
    <property type="evidence" value="ECO:0007669"/>
    <property type="project" value="UniProtKB-KW"/>
</dbReference>
<accession>A0A225WIN5</accession>
<dbReference type="Pfam" id="PF20783">
    <property type="entry name" value="DUF5575_N"/>
    <property type="match status" value="1"/>
</dbReference>
<feature type="domain" description="DUF5575" evidence="1">
    <location>
        <begin position="48"/>
        <end position="163"/>
    </location>
</feature>
<dbReference type="Proteomes" id="UP000198211">
    <property type="component" value="Unassembled WGS sequence"/>
</dbReference>
<dbReference type="InterPro" id="IPR049217">
    <property type="entry name" value="DUF5575_N"/>
</dbReference>
<reference evidence="3" key="1">
    <citation type="submission" date="2017-03" db="EMBL/GenBank/DDBJ databases">
        <title>Phytopthora megakarya and P. palmivora, two closely related causual agents of cacao black pod achieved similar genome size and gene model numbers by different mechanisms.</title>
        <authorList>
            <person name="Ali S."/>
            <person name="Shao J."/>
            <person name="Larry D.J."/>
            <person name="Kronmiller B."/>
            <person name="Shen D."/>
            <person name="Strem M.D."/>
            <person name="Melnick R.L."/>
            <person name="Guiltinan M.J."/>
            <person name="Tyler B.M."/>
            <person name="Meinhardt L.W."/>
            <person name="Bailey B.A."/>
        </authorList>
    </citation>
    <scope>NUCLEOTIDE SEQUENCE [LARGE SCALE GENOMIC DNA]</scope>
    <source>
        <strain evidence="3">zdho120</strain>
    </source>
</reference>
<dbReference type="EMBL" id="NBNE01000882">
    <property type="protein sequence ID" value="OWZ16720.1"/>
    <property type="molecule type" value="Genomic_DNA"/>
</dbReference>
<proteinExistence type="predicted"/>
<organism evidence="2 3">
    <name type="scientific">Phytophthora megakarya</name>
    <dbReference type="NCBI Taxonomy" id="4795"/>
    <lineage>
        <taxon>Eukaryota</taxon>
        <taxon>Sar</taxon>
        <taxon>Stramenopiles</taxon>
        <taxon>Oomycota</taxon>
        <taxon>Peronosporomycetes</taxon>
        <taxon>Peronosporales</taxon>
        <taxon>Peronosporaceae</taxon>
        <taxon>Phytophthora</taxon>
    </lineage>
</organism>
<comment type="caution">
    <text evidence="2">The sequence shown here is derived from an EMBL/GenBank/DDBJ whole genome shotgun (WGS) entry which is preliminary data.</text>
</comment>
<keyword evidence="2" id="KW-0418">Kinase</keyword>
<dbReference type="AlphaFoldDB" id="A0A225WIN5"/>
<name>A0A225WIN5_9STRA</name>
<keyword evidence="2" id="KW-0808">Transferase</keyword>
<dbReference type="OrthoDB" id="129252at2759"/>
<evidence type="ECO:0000313" key="3">
    <source>
        <dbReference type="Proteomes" id="UP000198211"/>
    </source>
</evidence>